<organism evidence="7 8">
    <name type="scientific">Ruminococcus flavefaciens</name>
    <dbReference type="NCBI Taxonomy" id="1265"/>
    <lineage>
        <taxon>Bacteria</taxon>
        <taxon>Bacillati</taxon>
        <taxon>Bacillota</taxon>
        <taxon>Clostridia</taxon>
        <taxon>Eubacteriales</taxon>
        <taxon>Oscillospiraceae</taxon>
        <taxon>Ruminococcus</taxon>
    </lineage>
</organism>
<keyword evidence="3" id="KW-0378">Hydrolase</keyword>
<dbReference type="SUPFAM" id="SSF52743">
    <property type="entry name" value="Subtilisin-like"/>
    <property type="match status" value="1"/>
</dbReference>
<feature type="domain" description="Peptidase S8/S53" evidence="6">
    <location>
        <begin position="4"/>
        <end position="179"/>
    </location>
</feature>
<dbReference type="InterPro" id="IPR051048">
    <property type="entry name" value="Peptidase_S8/S53_subtilisin"/>
</dbReference>
<protein>
    <submittedName>
        <fullName evidence="7">Subtilase family protein</fullName>
    </submittedName>
</protein>
<dbReference type="Proteomes" id="UP000183190">
    <property type="component" value="Unassembled WGS sequence"/>
</dbReference>
<comment type="caution">
    <text evidence="5">Lacks conserved residue(s) required for the propagation of feature annotation.</text>
</comment>
<dbReference type="InterPro" id="IPR036852">
    <property type="entry name" value="Peptidase_S8/S53_dom_sf"/>
</dbReference>
<evidence type="ECO:0000256" key="5">
    <source>
        <dbReference type="PROSITE-ProRule" id="PRU01240"/>
    </source>
</evidence>
<gene>
    <name evidence="7" type="ORF">SAMN02910265_02433</name>
</gene>
<dbReference type="Gene3D" id="3.40.50.200">
    <property type="entry name" value="Peptidase S8/S53 domain"/>
    <property type="match status" value="1"/>
</dbReference>
<keyword evidence="2" id="KW-0645">Protease</keyword>
<accession>A0A1H6KFQ9</accession>
<dbReference type="GO" id="GO:0004252">
    <property type="term" value="F:serine-type endopeptidase activity"/>
    <property type="evidence" value="ECO:0007669"/>
    <property type="project" value="InterPro"/>
</dbReference>
<comment type="similarity">
    <text evidence="1 5">Belongs to the peptidase S8 family.</text>
</comment>
<evidence type="ECO:0000256" key="1">
    <source>
        <dbReference type="ARBA" id="ARBA00011073"/>
    </source>
</evidence>
<dbReference type="InterPro" id="IPR000209">
    <property type="entry name" value="Peptidase_S8/S53_dom"/>
</dbReference>
<dbReference type="Pfam" id="PF00082">
    <property type="entry name" value="Peptidase_S8"/>
    <property type="match status" value="1"/>
</dbReference>
<reference evidence="7 8" key="1">
    <citation type="submission" date="2016-10" db="EMBL/GenBank/DDBJ databases">
        <authorList>
            <person name="de Groot N.N."/>
        </authorList>
    </citation>
    <scope>NUCLEOTIDE SEQUENCE [LARGE SCALE GENOMIC DNA]</scope>
    <source>
        <strain evidence="7 8">YAD2003</strain>
    </source>
</reference>
<evidence type="ECO:0000256" key="2">
    <source>
        <dbReference type="ARBA" id="ARBA00022670"/>
    </source>
</evidence>
<keyword evidence="4" id="KW-0720">Serine protease</keyword>
<dbReference type="PROSITE" id="PS00138">
    <property type="entry name" value="SUBTILASE_SER"/>
    <property type="match status" value="1"/>
</dbReference>
<dbReference type="PROSITE" id="PS51892">
    <property type="entry name" value="SUBTILASE"/>
    <property type="match status" value="1"/>
</dbReference>
<sequence>MSPNNGGGVGLAYGAKIMAIKAGQSTGSFASSDIAKAVKYAADNGADVINMSFGGISKSYLVEEALIDASHDCVLVAAAGNDSAPTADGGGIDIYPAGYNYVIGVMAADNSGNLAKFSNWDFIIGENCEYELAAPGVNIYSTLPGDRYACWSGTSMAAPNVAAAAAIIRSKYTDKNKYTSRFIMGQLVSATSSIANMLRRFIIIVIYPRAMI</sequence>
<evidence type="ECO:0000256" key="3">
    <source>
        <dbReference type="ARBA" id="ARBA00022801"/>
    </source>
</evidence>
<evidence type="ECO:0000313" key="7">
    <source>
        <dbReference type="EMBL" id="SEH74381.1"/>
    </source>
</evidence>
<proteinExistence type="inferred from homology"/>
<dbReference type="InterPro" id="IPR023828">
    <property type="entry name" value="Peptidase_S8_Ser-AS"/>
</dbReference>
<dbReference type="GO" id="GO:0006508">
    <property type="term" value="P:proteolysis"/>
    <property type="evidence" value="ECO:0007669"/>
    <property type="project" value="UniProtKB-KW"/>
</dbReference>
<name>A0A1H6KFQ9_RUMFL</name>
<dbReference type="PANTHER" id="PTHR43399:SF4">
    <property type="entry name" value="CELL WALL-ASSOCIATED PROTEASE"/>
    <property type="match status" value="1"/>
</dbReference>
<dbReference type="PANTHER" id="PTHR43399">
    <property type="entry name" value="SUBTILISIN-RELATED"/>
    <property type="match status" value="1"/>
</dbReference>
<dbReference type="AlphaFoldDB" id="A0A1H6KFQ9"/>
<evidence type="ECO:0000313" key="8">
    <source>
        <dbReference type="Proteomes" id="UP000183190"/>
    </source>
</evidence>
<evidence type="ECO:0000259" key="6">
    <source>
        <dbReference type="Pfam" id="PF00082"/>
    </source>
</evidence>
<dbReference type="EMBL" id="FNWV01000009">
    <property type="protein sequence ID" value="SEH74381.1"/>
    <property type="molecule type" value="Genomic_DNA"/>
</dbReference>
<evidence type="ECO:0000256" key="4">
    <source>
        <dbReference type="ARBA" id="ARBA00022825"/>
    </source>
</evidence>